<accession>A0AAJ0ETG4</accession>
<dbReference type="GeneID" id="85460363"/>
<gene>
    <name evidence="2" type="ORF">BDP55DRAFT_676732</name>
</gene>
<dbReference type="EMBL" id="JAHMHR010000049">
    <property type="protein sequence ID" value="KAK1671214.1"/>
    <property type="molecule type" value="Genomic_DNA"/>
</dbReference>
<evidence type="ECO:0000313" key="2">
    <source>
        <dbReference type="EMBL" id="KAK1671214.1"/>
    </source>
</evidence>
<dbReference type="AlphaFoldDB" id="A0AAJ0ETG4"/>
<feature type="region of interest" description="Disordered" evidence="1">
    <location>
        <begin position="73"/>
        <end position="189"/>
    </location>
</feature>
<dbReference type="Proteomes" id="UP001224890">
    <property type="component" value="Unassembled WGS sequence"/>
</dbReference>
<organism evidence="2 3">
    <name type="scientific">Colletotrichum godetiae</name>
    <dbReference type="NCBI Taxonomy" id="1209918"/>
    <lineage>
        <taxon>Eukaryota</taxon>
        <taxon>Fungi</taxon>
        <taxon>Dikarya</taxon>
        <taxon>Ascomycota</taxon>
        <taxon>Pezizomycotina</taxon>
        <taxon>Sordariomycetes</taxon>
        <taxon>Hypocreomycetidae</taxon>
        <taxon>Glomerellales</taxon>
        <taxon>Glomerellaceae</taxon>
        <taxon>Colletotrichum</taxon>
        <taxon>Colletotrichum acutatum species complex</taxon>
    </lineage>
</organism>
<keyword evidence="3" id="KW-1185">Reference proteome</keyword>
<evidence type="ECO:0000313" key="3">
    <source>
        <dbReference type="Proteomes" id="UP001224890"/>
    </source>
</evidence>
<name>A0AAJ0ETG4_9PEZI</name>
<evidence type="ECO:0000256" key="1">
    <source>
        <dbReference type="SAM" id="MobiDB-lite"/>
    </source>
</evidence>
<comment type="caution">
    <text evidence="2">The sequence shown here is derived from an EMBL/GenBank/DDBJ whole genome shotgun (WGS) entry which is preliminary data.</text>
</comment>
<feature type="compositionally biased region" description="Acidic residues" evidence="1">
    <location>
        <begin position="178"/>
        <end position="187"/>
    </location>
</feature>
<reference evidence="2" key="1">
    <citation type="submission" date="2021-06" db="EMBL/GenBank/DDBJ databases">
        <title>Comparative genomics, transcriptomics and evolutionary studies reveal genomic signatures of adaptation to plant cell wall in hemibiotrophic fungi.</title>
        <authorList>
            <consortium name="DOE Joint Genome Institute"/>
            <person name="Baroncelli R."/>
            <person name="Diaz J.F."/>
            <person name="Benocci T."/>
            <person name="Peng M."/>
            <person name="Battaglia E."/>
            <person name="Haridas S."/>
            <person name="Andreopoulos W."/>
            <person name="Labutti K."/>
            <person name="Pangilinan J."/>
            <person name="Floch G.L."/>
            <person name="Makela M.R."/>
            <person name="Henrissat B."/>
            <person name="Grigoriev I.V."/>
            <person name="Crouch J.A."/>
            <person name="De Vries R.P."/>
            <person name="Sukno S.A."/>
            <person name="Thon M.R."/>
        </authorList>
    </citation>
    <scope>NUCLEOTIDE SEQUENCE</scope>
    <source>
        <strain evidence="2">CBS 193.32</strain>
    </source>
</reference>
<feature type="compositionally biased region" description="Basic residues" evidence="1">
    <location>
        <begin position="150"/>
        <end position="161"/>
    </location>
</feature>
<sequence>MMQSAPFPIAFSSLHPHPSAAFRSFHTHLHIHTHTTFSRYSIASKHDLTNSRFLGALHSGIQRYNIHPEAYLKQNKNQPPKPKPPKMPSVLGLTTDPSPHGPGAEQKQKKKKPQFSGVADDSNLEGKQLARREKKADGASPDGVENGVEKKKKKKSSKSKKEKKEKQGPQQMRHYSSDEEDDSDEEGPLNTIKLRNHAKAIEMETLLWGALCHKPKSALKYIGKGGIMCNPILFGDAEVYSERSEPTLKEMLKEHADPPMSFKMHKPHVCEVGLMAMSICCDVTIFRMNDNDELEAEECQISSSWRQVASGDWEMASSMAGWQE</sequence>
<dbReference type="RefSeq" id="XP_060425217.1">
    <property type="nucleotide sequence ID" value="XM_060575837.1"/>
</dbReference>
<feature type="compositionally biased region" description="Basic and acidic residues" evidence="1">
    <location>
        <begin position="128"/>
        <end position="137"/>
    </location>
</feature>
<proteinExistence type="predicted"/>
<protein>
    <submittedName>
        <fullName evidence="2">Uncharacterized protein</fullName>
    </submittedName>
</protein>